<keyword evidence="1" id="KW-0812">Transmembrane</keyword>
<organism evidence="2 3">
    <name type="scientific">Paralvinella palmiformis</name>
    <dbReference type="NCBI Taxonomy" id="53620"/>
    <lineage>
        <taxon>Eukaryota</taxon>
        <taxon>Metazoa</taxon>
        <taxon>Spiralia</taxon>
        <taxon>Lophotrochozoa</taxon>
        <taxon>Annelida</taxon>
        <taxon>Polychaeta</taxon>
        <taxon>Sedentaria</taxon>
        <taxon>Canalipalpata</taxon>
        <taxon>Terebellida</taxon>
        <taxon>Terebelliformia</taxon>
        <taxon>Alvinellidae</taxon>
        <taxon>Paralvinella</taxon>
    </lineage>
</organism>
<accession>A0AAD9MXC9</accession>
<sequence length="62" mass="7452">MTVWIIYRFLTVPSGYIGMYDPAEIHNRQLLKGYMRENIIKLGYHLLFFFIYLYSMIIALLS</sequence>
<evidence type="ECO:0000313" key="2">
    <source>
        <dbReference type="EMBL" id="KAK2149302.1"/>
    </source>
</evidence>
<dbReference type="EMBL" id="JAODUP010000456">
    <property type="protein sequence ID" value="KAK2149302.1"/>
    <property type="molecule type" value="Genomic_DNA"/>
</dbReference>
<name>A0AAD9MXC9_9ANNE</name>
<evidence type="ECO:0000313" key="3">
    <source>
        <dbReference type="Proteomes" id="UP001208570"/>
    </source>
</evidence>
<dbReference type="Proteomes" id="UP001208570">
    <property type="component" value="Unassembled WGS sequence"/>
</dbReference>
<comment type="caution">
    <text evidence="2">The sequence shown here is derived from an EMBL/GenBank/DDBJ whole genome shotgun (WGS) entry which is preliminary data.</text>
</comment>
<dbReference type="InterPro" id="IPR003377">
    <property type="entry name" value="Cornichon"/>
</dbReference>
<proteinExistence type="predicted"/>
<feature type="transmembrane region" description="Helical" evidence="1">
    <location>
        <begin position="42"/>
        <end position="61"/>
    </location>
</feature>
<evidence type="ECO:0000256" key="1">
    <source>
        <dbReference type="SAM" id="Phobius"/>
    </source>
</evidence>
<dbReference type="AlphaFoldDB" id="A0AAD9MXC9"/>
<dbReference type="GO" id="GO:0016192">
    <property type="term" value="P:vesicle-mediated transport"/>
    <property type="evidence" value="ECO:0007669"/>
    <property type="project" value="InterPro"/>
</dbReference>
<protein>
    <submittedName>
        <fullName evidence="2">Uncharacterized protein</fullName>
    </submittedName>
</protein>
<keyword evidence="3" id="KW-1185">Reference proteome</keyword>
<reference evidence="2" key="1">
    <citation type="journal article" date="2023" name="Mol. Biol. Evol.">
        <title>Third-Generation Sequencing Reveals the Adaptive Role of the Epigenome in Three Deep-Sea Polychaetes.</title>
        <authorList>
            <person name="Perez M."/>
            <person name="Aroh O."/>
            <person name="Sun Y."/>
            <person name="Lan Y."/>
            <person name="Juniper S.K."/>
            <person name="Young C.R."/>
            <person name="Angers B."/>
            <person name="Qian P.Y."/>
        </authorList>
    </citation>
    <scope>NUCLEOTIDE SEQUENCE</scope>
    <source>
        <strain evidence="2">P08H-3</strain>
    </source>
</reference>
<gene>
    <name evidence="2" type="ORF">LSH36_455g00010</name>
</gene>
<keyword evidence="1" id="KW-1133">Transmembrane helix</keyword>
<dbReference type="Pfam" id="PF03311">
    <property type="entry name" value="Cornichon"/>
    <property type="match status" value="1"/>
</dbReference>
<keyword evidence="1" id="KW-0472">Membrane</keyword>